<keyword evidence="5" id="KW-1185">Reference proteome</keyword>
<keyword evidence="2" id="KW-0732">Signal</keyword>
<dbReference type="InterPro" id="IPR032698">
    <property type="entry name" value="SirB1_N"/>
</dbReference>
<accession>A0A5S9IM83</accession>
<dbReference type="AlphaFoldDB" id="A0A5S9IM83"/>
<feature type="signal peptide" evidence="2">
    <location>
        <begin position="1"/>
        <end position="23"/>
    </location>
</feature>
<organism evidence="4 5">
    <name type="scientific">Uabimicrobium amorphum</name>
    <dbReference type="NCBI Taxonomy" id="2596890"/>
    <lineage>
        <taxon>Bacteria</taxon>
        <taxon>Pseudomonadati</taxon>
        <taxon>Planctomycetota</taxon>
        <taxon>Candidatus Uabimicrobiia</taxon>
        <taxon>Candidatus Uabimicrobiales</taxon>
        <taxon>Candidatus Uabimicrobiaceae</taxon>
        <taxon>Candidatus Uabimicrobium</taxon>
    </lineage>
</organism>
<dbReference type="KEGG" id="uam:UABAM_01496"/>
<gene>
    <name evidence="4" type="ORF">UABAM_01496</name>
</gene>
<dbReference type="InterPro" id="IPR011990">
    <property type="entry name" value="TPR-like_helical_dom_sf"/>
</dbReference>
<evidence type="ECO:0000313" key="4">
    <source>
        <dbReference type="EMBL" id="BBM83145.1"/>
    </source>
</evidence>
<evidence type="ECO:0000259" key="3">
    <source>
        <dbReference type="Pfam" id="PF13369"/>
    </source>
</evidence>
<dbReference type="EMBL" id="AP019860">
    <property type="protein sequence ID" value="BBM83145.1"/>
    <property type="molecule type" value="Genomic_DNA"/>
</dbReference>
<comment type="similarity">
    <text evidence="1">Belongs to the UPF0162 family.</text>
</comment>
<dbReference type="RefSeq" id="WP_173013178.1">
    <property type="nucleotide sequence ID" value="NZ_AP019860.1"/>
</dbReference>
<dbReference type="Proteomes" id="UP000326354">
    <property type="component" value="Chromosome"/>
</dbReference>
<evidence type="ECO:0000256" key="2">
    <source>
        <dbReference type="SAM" id="SignalP"/>
    </source>
</evidence>
<dbReference type="SMART" id="SM00028">
    <property type="entry name" value="TPR"/>
    <property type="match status" value="4"/>
</dbReference>
<dbReference type="SUPFAM" id="SSF48452">
    <property type="entry name" value="TPR-like"/>
    <property type="match status" value="2"/>
</dbReference>
<protein>
    <recommendedName>
        <fullName evidence="3">Protein SirB1 N-terminal domain-containing protein</fullName>
    </recommendedName>
</protein>
<dbReference type="Gene3D" id="1.25.40.10">
    <property type="entry name" value="Tetratricopeptide repeat domain"/>
    <property type="match status" value="2"/>
</dbReference>
<proteinExistence type="inferred from homology"/>
<feature type="chain" id="PRO_5024921180" description="Protein SirB1 N-terminal domain-containing protein" evidence="2">
    <location>
        <begin position="24"/>
        <end position="774"/>
    </location>
</feature>
<evidence type="ECO:0000313" key="5">
    <source>
        <dbReference type="Proteomes" id="UP000326354"/>
    </source>
</evidence>
<feature type="domain" description="Protein SirB1 N-terminal" evidence="3">
    <location>
        <begin position="104"/>
        <end position="190"/>
    </location>
</feature>
<dbReference type="InterPro" id="IPR019734">
    <property type="entry name" value="TPR_rpt"/>
</dbReference>
<reference evidence="4 5" key="1">
    <citation type="submission" date="2019-08" db="EMBL/GenBank/DDBJ databases">
        <title>Complete genome sequence of Candidatus Uab amorphum.</title>
        <authorList>
            <person name="Shiratori T."/>
            <person name="Suzuki S."/>
            <person name="Kakizawa Y."/>
            <person name="Ishida K."/>
        </authorList>
    </citation>
    <scope>NUCLEOTIDE SEQUENCE [LARGE SCALE GENOMIC DNA]</scope>
    <source>
        <strain evidence="4 5">SRT547</strain>
    </source>
</reference>
<name>A0A5S9IM83_UABAM</name>
<evidence type="ECO:0000256" key="1">
    <source>
        <dbReference type="ARBA" id="ARBA00007100"/>
    </source>
</evidence>
<sequence length="774" mass="90489">MKYTTILIIVISFLFAHGQSALLQTPHTENYNETLAKYPFRFSPTSAQTVISKLKKTTQVPLTISTIEKPLLKDALDGRFDSFSISEAALIASGITDKNLRTVYQKKIHSIFQTIRRDLPAKTSQKKIAFYLLLYLHKNHLQHYDIRSSSLPKLLDDGIYNCVSSSLLYNILAQKLGLDVRGVEAPEHCFSIVYHNGNAWDIETTSPAGFDAAHAKDTTKITVHTDGYVMKKSLRREMSVDRQVAMIYYNRGVDLGKKKQYIASTVEYFKALLIDNDFHTACQNTIVNFAYYARQLSAKGKTNKALQILKLGLELAPNDKNLRNDLYVMMRNWSIDLIQNKKFDRATQVLQKAQKYFPRDRDLAFLICSAQLQKALGHKQNFLHAMQILQRAIDSADKEIQSEIRQARWYVIDEHARYQTRKNQWQKAIAIYEWGLALKEGETLRNNWIKTYIDWAESIQNSDKLQAIAIYEKALESSPQKAHFQSRVMLLYQEMYNKELQRQKHARAFAWITRLYEMFPNEQAVKNNLWYVYQEWHKHLIKNKKYNDAHQNFRDVTTKFPQEYTSIRGIYTAVSNEYAMNYAQKNVYSHALAIYSGLRQNLPEDKQIENNFHYLLQEGVKHFLAQKKYASIHQLTTILRKKLPQEERIMQIVVTQLVKNAQETKEPYAVYQIAKCLRNFPTQKNISDSLINESLRLSYVQKNDKALWKIYSEFSQTPQITDYMRKICYNRGAQLINGKVWRKAFDFHRQALTQFPNDGKIRERLAYIRSQLQE</sequence>
<dbReference type="Pfam" id="PF13369">
    <property type="entry name" value="Transglut_core2"/>
    <property type="match status" value="1"/>
</dbReference>